<dbReference type="GO" id="GO:0009190">
    <property type="term" value="P:cyclic nucleotide biosynthetic process"/>
    <property type="evidence" value="ECO:0007669"/>
    <property type="project" value="InterPro"/>
</dbReference>
<dbReference type="InterPro" id="IPR050401">
    <property type="entry name" value="Cyclic_nucleotide_synthase"/>
</dbReference>
<feature type="compositionally biased region" description="Low complexity" evidence="8">
    <location>
        <begin position="60"/>
        <end position="79"/>
    </location>
</feature>
<dbReference type="GO" id="GO:0016829">
    <property type="term" value="F:lyase activity"/>
    <property type="evidence" value="ECO:0007669"/>
    <property type="project" value="UniProtKB-KW"/>
</dbReference>
<evidence type="ECO:0000256" key="3">
    <source>
        <dbReference type="ARBA" id="ARBA00022741"/>
    </source>
</evidence>
<feature type="compositionally biased region" description="Acidic residues" evidence="8">
    <location>
        <begin position="1036"/>
        <end position="1046"/>
    </location>
</feature>
<dbReference type="InterPro" id="IPR036322">
    <property type="entry name" value="WD40_repeat_dom_sf"/>
</dbReference>
<feature type="compositionally biased region" description="Gly residues" evidence="8">
    <location>
        <begin position="914"/>
        <end position="926"/>
    </location>
</feature>
<feature type="transmembrane region" description="Helical" evidence="9">
    <location>
        <begin position="1366"/>
        <end position="1383"/>
    </location>
</feature>
<feature type="transmembrane region" description="Helical" evidence="9">
    <location>
        <begin position="1389"/>
        <end position="1410"/>
    </location>
</feature>
<feature type="transmembrane region" description="Helical" evidence="9">
    <location>
        <begin position="1331"/>
        <end position="1354"/>
    </location>
</feature>
<dbReference type="PANTHER" id="PTHR11920">
    <property type="entry name" value="GUANYLYL CYCLASE"/>
    <property type="match status" value="1"/>
</dbReference>
<dbReference type="Pfam" id="PF00211">
    <property type="entry name" value="Guanylate_cyc"/>
    <property type="match status" value="1"/>
</dbReference>
<dbReference type="CDD" id="cd07302">
    <property type="entry name" value="CHD"/>
    <property type="match status" value="1"/>
</dbReference>
<dbReference type="EMBL" id="JABANP010000309">
    <property type="protein sequence ID" value="KAF4684495.1"/>
    <property type="molecule type" value="Genomic_DNA"/>
</dbReference>
<protein>
    <submittedName>
        <fullName evidence="11">Nitrogen permease regulator 2</fullName>
    </submittedName>
</protein>
<evidence type="ECO:0000256" key="2">
    <source>
        <dbReference type="ARBA" id="ARBA00022692"/>
    </source>
</evidence>
<feature type="transmembrane region" description="Helical" evidence="9">
    <location>
        <begin position="1422"/>
        <end position="1439"/>
    </location>
</feature>
<evidence type="ECO:0000256" key="4">
    <source>
        <dbReference type="ARBA" id="ARBA00022989"/>
    </source>
</evidence>
<keyword evidence="3" id="KW-0547">Nucleotide-binding</keyword>
<feature type="coiled-coil region" evidence="7">
    <location>
        <begin position="815"/>
        <end position="842"/>
    </location>
</feature>
<evidence type="ECO:0000313" key="11">
    <source>
        <dbReference type="EMBL" id="KAF4684495.1"/>
    </source>
</evidence>
<reference evidence="11 12" key="1">
    <citation type="submission" date="2020-04" db="EMBL/GenBank/DDBJ databases">
        <title>Perkinsus olseni comparative genomics.</title>
        <authorList>
            <person name="Bogema D.R."/>
        </authorList>
    </citation>
    <scope>NUCLEOTIDE SEQUENCE [LARGE SCALE GENOMIC DNA]</scope>
    <source>
        <strain evidence="11">00978-12</strain>
    </source>
</reference>
<feature type="compositionally biased region" description="Low complexity" evidence="8">
    <location>
        <begin position="781"/>
        <end position="794"/>
    </location>
</feature>
<feature type="compositionally biased region" description="Low complexity" evidence="8">
    <location>
        <begin position="903"/>
        <end position="913"/>
    </location>
</feature>
<evidence type="ECO:0000256" key="9">
    <source>
        <dbReference type="SAM" id="Phobius"/>
    </source>
</evidence>
<keyword evidence="7" id="KW-0175">Coiled coil</keyword>
<name>A0A7J6NKZ7_PEROL</name>
<evidence type="ECO:0000256" key="1">
    <source>
        <dbReference type="ARBA" id="ARBA00004370"/>
    </source>
</evidence>
<evidence type="ECO:0000256" key="7">
    <source>
        <dbReference type="SAM" id="Coils"/>
    </source>
</evidence>
<dbReference type="InterPro" id="IPR029787">
    <property type="entry name" value="Nucleotide_cyclase"/>
</dbReference>
<dbReference type="GO" id="GO:0035556">
    <property type="term" value="P:intracellular signal transduction"/>
    <property type="evidence" value="ECO:0007669"/>
    <property type="project" value="InterPro"/>
</dbReference>
<feature type="transmembrane region" description="Helical" evidence="9">
    <location>
        <begin position="1260"/>
        <end position="1280"/>
    </location>
</feature>
<sequence>MDFISDFRKAKKAAAATSSSKPESTSVQQERLPSIETKGIDSLFARPSPSGDTKRTVEPRSPSLGRSRSSSSSSSSISSDMLDGDDEPPVVQTATAPVATASGVSKADLRHEVTTARVGLCDKWIYSCMAVDGELGLLAFPLRDGGLKVCTDQLNVVLPGQVPPGDVHEVLALEGRGVVIAAAANVVFVWDLAHAKDSSCEKADPVVIEISQTSTVVKLAQVGRTGMCLVGTSTGNVKVVDASEASRPYLAPLVLDAGGGGMVTVLATNREGSIWLIGNEKSPVRFYSPASRGWLFDQKAGINAALHGASCIAACEFHPSAWVTVWVNPENDLWMEMPNGTSIDLPRAADTVFDILFRRDGIIALATCLGEFDFDAATGTLRSAQPVDSDTNRSRRPRRRGGSEESCEIVAARFDKAREKLLTLTEAEDGGMEVAGFGRSLSLSPWMAAGRNAVCELPRGGPTEKLLSKLSKNAAAGVRTWDLGRWEGVLLCGGQQGLRCYIYSAWNMSILFTSTSETPVTALCADLSVGTVFAGYSDGSVLSLATKFQVYSCDEAIHSLQMAGNYLIVTTESGRRVQVDHRLLIANSAPGVDAASLDVVVGQFPGVTVQRFGLVESARWTVLACEGSDIVAAQIVDAGGDLGRCVAVANEDGVAELVRLQDGVLVGRGLPDEDDDKNLSLIWVTAGGRILRFHDGMSRATVSSFAIDEAADEAEVVLAQRAYLSRLDLLESTSDITQRMQEQIRQGAVIEASQRAANRAVATATTTFGHIRDKLIGTDKQQQQPQQRRSSTGRGSEGGGAQSTSGPTEDTKEMLDRARAQIVNNQEKLADIQEKSAQMSEQSEDMALQMPSSLRQPPHLCLPVVPSFSESLSESRLPPPTPPQLRRASSPAVPGRPSDADSRTSSSRRNPGGARLGGGSARGGGSSAHPTDVQSRNLSIFPSRRRGSPSVRRSGDDILERVLKRRARSMRTELQVICWDIFSANNTVDDLLELCYQGDLEKIHYLLVDRMRRVMEEVRLHDSRILRRQSSTGDLGNDEDDSDSSESSERADSEGSPSPAVHHHQSFRPICLDEQLFENTLTDFLAVLWYTCLPVAEGNSADVAVAEAGNATTALLDEALAARGGEVNGSTEVVQVAAMQEGQPRSPSRSRLPAMGNIKQKCRRIIQESIHTRRRRGIIKSKGWYAKIKRFLPWRVRFLLGGEVVGSAERWSQIQYTTLELNSLWDTFGQPTHWFTLEFTDDAALEKGFQVDFAIRARKYPYWYCFLAVACMLLYVWLRFELNNSNNHSITFVRQFMSEPAVLLIFAALIKLVMEVVFFETSLWFLENYYLIHLIFGAFCGTAVILWMYIAPLVLNYYTWEIDESLTFAVIIVSLAGLFKLRFLHVVVLAVYFFICVLSLRWIAVDTPALTNRLFEQAAPDVLFYFGSVALIATIQYMYEALCRKDYVLSLTLATESDRSERLLSNVLPGSIIQQLKENQDDQIRQEAELARRGSDQGSVITPSQRLSYQMSVGFAEAYDAVSILFSDVVGFTSIGSSIEPEELVQLLNELFTLFDDIAEECGLEKIKTIGDAYMAAAGLPTPNPMHTQAAARMGLRMIEVLEDPSIVDDCGLVDHMGRPLRIRVGMHSGHCVAGVIGRKKFIYDVWGDCVNTASRMESHGEEMRVHCTAETARELRGSFDLTCRGEMEIIGKGRMVTYFVDREREHSRLRDYSSYTHYSSTVAPTLANS</sequence>
<feature type="compositionally biased region" description="Low complexity" evidence="8">
    <location>
        <begin position="13"/>
        <end position="26"/>
    </location>
</feature>
<feature type="region of interest" description="Disordered" evidence="8">
    <location>
        <begin position="1029"/>
        <end position="1063"/>
    </location>
</feature>
<keyword evidence="2 9" id="KW-0812">Transmembrane</keyword>
<keyword evidence="6" id="KW-0456">Lyase</keyword>
<dbReference type="SUPFAM" id="SSF50978">
    <property type="entry name" value="WD40 repeat-like"/>
    <property type="match status" value="1"/>
</dbReference>
<evidence type="ECO:0000259" key="10">
    <source>
        <dbReference type="PROSITE" id="PS50125"/>
    </source>
</evidence>
<organism evidence="11 12">
    <name type="scientific">Perkinsus olseni</name>
    <name type="common">Perkinsus atlanticus</name>
    <dbReference type="NCBI Taxonomy" id="32597"/>
    <lineage>
        <taxon>Eukaryota</taxon>
        <taxon>Sar</taxon>
        <taxon>Alveolata</taxon>
        <taxon>Perkinsozoa</taxon>
        <taxon>Perkinsea</taxon>
        <taxon>Perkinsida</taxon>
        <taxon>Perkinsidae</taxon>
        <taxon>Perkinsus</taxon>
    </lineage>
</organism>
<comment type="subcellular location">
    <subcellularLocation>
        <location evidence="1">Membrane</location>
    </subcellularLocation>
</comment>
<feature type="domain" description="Guanylate cyclase" evidence="10">
    <location>
        <begin position="1523"/>
        <end position="1658"/>
    </location>
</feature>
<keyword evidence="4 9" id="KW-1133">Transmembrane helix</keyword>
<feature type="region of interest" description="Disordered" evidence="8">
    <location>
        <begin position="384"/>
        <end position="405"/>
    </location>
</feature>
<proteinExistence type="predicted"/>
<dbReference type="GO" id="GO:0000166">
    <property type="term" value="F:nucleotide binding"/>
    <property type="evidence" value="ECO:0007669"/>
    <property type="project" value="UniProtKB-KW"/>
</dbReference>
<dbReference type="SMART" id="SM00044">
    <property type="entry name" value="CYCc"/>
    <property type="match status" value="1"/>
</dbReference>
<feature type="region of interest" description="Disordered" evidence="8">
    <location>
        <begin position="1"/>
        <end position="90"/>
    </location>
</feature>
<dbReference type="PROSITE" id="PS50125">
    <property type="entry name" value="GUANYLATE_CYCLASE_2"/>
    <property type="match status" value="1"/>
</dbReference>
<accession>A0A7J6NKZ7</accession>
<feature type="transmembrane region" description="Helical" evidence="9">
    <location>
        <begin position="1301"/>
        <end position="1319"/>
    </location>
</feature>
<dbReference type="InterPro" id="IPR001054">
    <property type="entry name" value="A/G_cyclase"/>
</dbReference>
<dbReference type="PANTHER" id="PTHR11920:SF335">
    <property type="entry name" value="GUANYLATE CYCLASE"/>
    <property type="match status" value="1"/>
</dbReference>
<feature type="region of interest" description="Disordered" evidence="8">
    <location>
        <begin position="772"/>
        <end position="813"/>
    </location>
</feature>
<evidence type="ECO:0000256" key="6">
    <source>
        <dbReference type="ARBA" id="ARBA00023239"/>
    </source>
</evidence>
<evidence type="ECO:0000256" key="5">
    <source>
        <dbReference type="ARBA" id="ARBA00023136"/>
    </source>
</evidence>
<evidence type="ECO:0000256" key="8">
    <source>
        <dbReference type="SAM" id="MobiDB-lite"/>
    </source>
</evidence>
<keyword evidence="5 9" id="KW-0472">Membrane</keyword>
<comment type="caution">
    <text evidence="11">The sequence shown here is derived from an EMBL/GenBank/DDBJ whole genome shotgun (WGS) entry which is preliminary data.</text>
</comment>
<dbReference type="OrthoDB" id="354346at2759"/>
<dbReference type="SUPFAM" id="SSF55073">
    <property type="entry name" value="Nucleotide cyclase"/>
    <property type="match status" value="1"/>
</dbReference>
<evidence type="ECO:0000313" key="12">
    <source>
        <dbReference type="Proteomes" id="UP000541610"/>
    </source>
</evidence>
<gene>
    <name evidence="11" type="primary">NPR2_6</name>
    <name evidence="11" type="ORF">FOZ60_007745</name>
</gene>
<dbReference type="GO" id="GO:0016020">
    <property type="term" value="C:membrane"/>
    <property type="evidence" value="ECO:0007669"/>
    <property type="project" value="UniProtKB-SubCell"/>
</dbReference>
<dbReference type="Proteomes" id="UP000541610">
    <property type="component" value="Unassembled WGS sequence"/>
</dbReference>
<feature type="region of interest" description="Disordered" evidence="8">
    <location>
        <begin position="870"/>
        <end position="953"/>
    </location>
</feature>
<dbReference type="Gene3D" id="3.30.70.1230">
    <property type="entry name" value="Nucleotide cyclase"/>
    <property type="match status" value="1"/>
</dbReference>